<evidence type="ECO:0000313" key="2">
    <source>
        <dbReference type="EMBL" id="OCB03272.1"/>
    </source>
</evidence>
<feature type="signal peptide" evidence="1">
    <location>
        <begin position="1"/>
        <end position="25"/>
    </location>
</feature>
<evidence type="ECO:0000313" key="3">
    <source>
        <dbReference type="Proteomes" id="UP000093129"/>
    </source>
</evidence>
<reference evidence="2 3" key="1">
    <citation type="submission" date="2016-07" db="EMBL/GenBank/DDBJ databases">
        <title>Draft genome of a psychrotolerant acidophile Acidithiobacillus ferrivorans strain YL15.</title>
        <authorList>
            <person name="Peng T."/>
            <person name="Ma L."/>
            <person name="Nan M."/>
            <person name="An N."/>
            <person name="Wang M."/>
            <person name="Qiu G."/>
            <person name="Zeng W."/>
        </authorList>
    </citation>
    <scope>NUCLEOTIDE SEQUENCE [LARGE SCALE GENOMIC DNA]</scope>
    <source>
        <strain evidence="2 3">YL15</strain>
    </source>
</reference>
<accession>A0A1B9BZY1</accession>
<dbReference type="AlphaFoldDB" id="A0A1B9BZY1"/>
<dbReference type="RefSeq" id="WP_065413002.1">
    <property type="nucleotide sequence ID" value="NZ_MASQ01000073.1"/>
</dbReference>
<keyword evidence="1" id="KW-0732">Signal</keyword>
<name>A0A1B9BZY1_9PROT</name>
<organism evidence="2 3">
    <name type="scientific">Acidithiobacillus ferrivorans</name>
    <dbReference type="NCBI Taxonomy" id="160808"/>
    <lineage>
        <taxon>Bacteria</taxon>
        <taxon>Pseudomonadati</taxon>
        <taxon>Pseudomonadota</taxon>
        <taxon>Acidithiobacillia</taxon>
        <taxon>Acidithiobacillales</taxon>
        <taxon>Acidithiobacillaceae</taxon>
        <taxon>Acidithiobacillus</taxon>
    </lineage>
</organism>
<protein>
    <submittedName>
        <fullName evidence="2">Uncharacterized protein</fullName>
    </submittedName>
</protein>
<feature type="chain" id="PRO_5008622976" evidence="1">
    <location>
        <begin position="26"/>
        <end position="93"/>
    </location>
</feature>
<gene>
    <name evidence="2" type="ORF">BBC27_08750</name>
</gene>
<proteinExistence type="predicted"/>
<evidence type="ECO:0000256" key="1">
    <source>
        <dbReference type="SAM" id="SignalP"/>
    </source>
</evidence>
<dbReference type="Proteomes" id="UP000093129">
    <property type="component" value="Unassembled WGS sequence"/>
</dbReference>
<sequence>MFINFNMKKMIVIAILGGPLGLAMASGVLDHHGQTAAQEVAALDVGNVGQGSGGVGYVGYSYSDNGGNSGQVETIGQIGERLGGVFRGLREAL</sequence>
<dbReference type="EMBL" id="MASQ01000073">
    <property type="protein sequence ID" value="OCB03272.1"/>
    <property type="molecule type" value="Genomic_DNA"/>
</dbReference>
<comment type="caution">
    <text evidence="2">The sequence shown here is derived from an EMBL/GenBank/DDBJ whole genome shotgun (WGS) entry which is preliminary data.</text>
</comment>